<keyword evidence="9" id="KW-0560">Oxidoreductase</keyword>
<reference evidence="14 15" key="1">
    <citation type="submission" date="2023-02" db="EMBL/GenBank/DDBJ databases">
        <title>LHISI_Scaffold_Assembly.</title>
        <authorList>
            <person name="Stuart O.P."/>
            <person name="Cleave R."/>
            <person name="Magrath M.J.L."/>
            <person name="Mikheyev A.S."/>
        </authorList>
    </citation>
    <scope>NUCLEOTIDE SEQUENCE [LARGE SCALE GENOMIC DNA]</scope>
    <source>
        <strain evidence="14">Daus_M_001</strain>
        <tissue evidence="14">Leg muscle</tissue>
    </source>
</reference>
<evidence type="ECO:0000256" key="3">
    <source>
        <dbReference type="ARBA" id="ARBA00004406"/>
    </source>
</evidence>
<evidence type="ECO:0000256" key="13">
    <source>
        <dbReference type="SAM" id="Phobius"/>
    </source>
</evidence>
<keyword evidence="5" id="KW-0349">Heme</keyword>
<proteinExistence type="inferred from homology"/>
<evidence type="ECO:0000313" key="15">
    <source>
        <dbReference type="Proteomes" id="UP001159363"/>
    </source>
</evidence>
<keyword evidence="7" id="KW-0256">Endoplasmic reticulum</keyword>
<keyword evidence="10" id="KW-0408">Iron</keyword>
<dbReference type="InterPro" id="IPR001128">
    <property type="entry name" value="Cyt_P450"/>
</dbReference>
<evidence type="ECO:0000256" key="7">
    <source>
        <dbReference type="ARBA" id="ARBA00022824"/>
    </source>
</evidence>
<keyword evidence="13" id="KW-0812">Transmembrane</keyword>
<evidence type="ECO:0000256" key="2">
    <source>
        <dbReference type="ARBA" id="ARBA00004174"/>
    </source>
</evidence>
<keyword evidence="8" id="KW-0492">Microsome</keyword>
<comment type="subcellular location">
    <subcellularLocation>
        <location evidence="3">Endoplasmic reticulum membrane</location>
        <topology evidence="3">Peripheral membrane protein</topology>
    </subcellularLocation>
    <subcellularLocation>
        <location evidence="2">Microsome membrane</location>
        <topology evidence="2">Peripheral membrane protein</topology>
    </subcellularLocation>
</comment>
<evidence type="ECO:0000256" key="9">
    <source>
        <dbReference type="ARBA" id="ARBA00023002"/>
    </source>
</evidence>
<dbReference type="InterPro" id="IPR002401">
    <property type="entry name" value="Cyt_P450_E_grp-I"/>
</dbReference>
<dbReference type="PANTHER" id="PTHR24291:SF189">
    <property type="entry name" value="CYTOCHROME P450 4C3-RELATED"/>
    <property type="match status" value="1"/>
</dbReference>
<feature type="transmembrane region" description="Helical" evidence="13">
    <location>
        <begin position="6"/>
        <end position="23"/>
    </location>
</feature>
<accession>A0ABQ9H868</accession>
<dbReference type="CDD" id="cd20628">
    <property type="entry name" value="CYP4"/>
    <property type="match status" value="1"/>
</dbReference>
<comment type="cofactor">
    <cofactor evidence="1">
        <name>heme</name>
        <dbReference type="ChEBI" id="CHEBI:30413"/>
    </cofactor>
</comment>
<comment type="caution">
    <text evidence="14">The sequence shown here is derived from an EMBL/GenBank/DDBJ whole genome shotgun (WGS) entry which is preliminary data.</text>
</comment>
<dbReference type="Pfam" id="PF00067">
    <property type="entry name" value="p450"/>
    <property type="match status" value="1"/>
</dbReference>
<evidence type="ECO:0000256" key="11">
    <source>
        <dbReference type="ARBA" id="ARBA00023033"/>
    </source>
</evidence>
<dbReference type="Gene3D" id="1.10.630.10">
    <property type="entry name" value="Cytochrome P450"/>
    <property type="match status" value="1"/>
</dbReference>
<evidence type="ECO:0008006" key="16">
    <source>
        <dbReference type="Google" id="ProtNLM"/>
    </source>
</evidence>
<name>A0ABQ9H868_9NEOP</name>
<dbReference type="PANTHER" id="PTHR24291">
    <property type="entry name" value="CYTOCHROME P450 FAMILY 4"/>
    <property type="match status" value="1"/>
</dbReference>
<gene>
    <name evidence="14" type="ORF">PR048_016953</name>
</gene>
<keyword evidence="6" id="KW-0479">Metal-binding</keyword>
<dbReference type="PRINTS" id="PR00463">
    <property type="entry name" value="EP450I"/>
</dbReference>
<evidence type="ECO:0000256" key="6">
    <source>
        <dbReference type="ARBA" id="ARBA00022723"/>
    </source>
</evidence>
<dbReference type="EMBL" id="JARBHB010000006">
    <property type="protein sequence ID" value="KAJ8880483.1"/>
    <property type="molecule type" value="Genomic_DNA"/>
</dbReference>
<keyword evidence="15" id="KW-1185">Reference proteome</keyword>
<keyword evidence="12 13" id="KW-0472">Membrane</keyword>
<organism evidence="14 15">
    <name type="scientific">Dryococelus australis</name>
    <dbReference type="NCBI Taxonomy" id="614101"/>
    <lineage>
        <taxon>Eukaryota</taxon>
        <taxon>Metazoa</taxon>
        <taxon>Ecdysozoa</taxon>
        <taxon>Arthropoda</taxon>
        <taxon>Hexapoda</taxon>
        <taxon>Insecta</taxon>
        <taxon>Pterygota</taxon>
        <taxon>Neoptera</taxon>
        <taxon>Polyneoptera</taxon>
        <taxon>Phasmatodea</taxon>
        <taxon>Verophasmatodea</taxon>
        <taxon>Anareolatae</taxon>
        <taxon>Phasmatidae</taxon>
        <taxon>Eurycanthinae</taxon>
        <taxon>Dryococelus</taxon>
    </lineage>
</organism>
<dbReference type="InterPro" id="IPR036396">
    <property type="entry name" value="Cyt_P450_sf"/>
</dbReference>
<keyword evidence="13" id="KW-1133">Transmembrane helix</keyword>
<dbReference type="SUPFAM" id="SSF48264">
    <property type="entry name" value="Cytochrome P450"/>
    <property type="match status" value="1"/>
</dbReference>
<dbReference type="Proteomes" id="UP001159363">
    <property type="component" value="Chromosome 5"/>
</dbReference>
<evidence type="ECO:0000313" key="14">
    <source>
        <dbReference type="EMBL" id="KAJ8880483.1"/>
    </source>
</evidence>
<comment type="similarity">
    <text evidence="4">Belongs to the cytochrome P450 family.</text>
</comment>
<evidence type="ECO:0000256" key="4">
    <source>
        <dbReference type="ARBA" id="ARBA00010617"/>
    </source>
</evidence>
<keyword evidence="11" id="KW-0503">Monooxygenase</keyword>
<evidence type="ECO:0000256" key="8">
    <source>
        <dbReference type="ARBA" id="ARBA00022848"/>
    </source>
</evidence>
<evidence type="ECO:0000256" key="1">
    <source>
        <dbReference type="ARBA" id="ARBA00001971"/>
    </source>
</evidence>
<dbReference type="InterPro" id="IPR050196">
    <property type="entry name" value="Cytochrome_P450_Monoox"/>
</dbReference>
<evidence type="ECO:0000256" key="12">
    <source>
        <dbReference type="ARBA" id="ARBA00023136"/>
    </source>
</evidence>
<evidence type="ECO:0000256" key="5">
    <source>
        <dbReference type="ARBA" id="ARBA00022617"/>
    </source>
</evidence>
<sequence length="513" mass="59669">MSALGYVTSTSIFVIICSIVWYLKMSRYFQLGNMIPGPPGLPILGNMLTAMSRRNNILEYFRELRHRYGLVCKGWLGPHLLVGLSDPRDVAVILNSSQTLSKAPIYNPIRLVFGKSLILADTEVWNKFRKIMNPTFTHQIIDTYVKTFYEKSLVMADRLEKHSDESPFDMVDFTMPCTLEMVSETSLGVPVNIQKENPQHCVVMNFPRLSKIVTYLMTHPWFWFTLITKFSPLYQEIIKLVKPIRDFVDVTVKQKTYSYLNSRSTSEVHKVSQQCVNDTKQRLGFLEQMISTMVNNPGLFTAEKLRDQAMFVMAAATDTSAYTVAYTLMLLGSHQDIQEKVMREQEDIFGEDMDRPVTAEDLKQMVYLEQVINETMRLYPIIPFVARWVDEDVRISDYTLPAGTTVLISIYLVHRQPAYYPDPDKFDPDRFSEENRLSRPSSSFVPFVSGRRMCIGRYYAYMAMKTMLSVVLRRYKVLKHGSRQDMDYLQYNFLLKMVNGHNVKLRQRTRERR</sequence>
<evidence type="ECO:0000256" key="10">
    <source>
        <dbReference type="ARBA" id="ARBA00023004"/>
    </source>
</evidence>
<protein>
    <recommendedName>
        <fullName evidence="16">Cytochrome P450</fullName>
    </recommendedName>
</protein>
<dbReference type="PRINTS" id="PR00385">
    <property type="entry name" value="P450"/>
</dbReference>